<proteinExistence type="predicted"/>
<dbReference type="PANTHER" id="PTHR32361:SF9">
    <property type="entry name" value="FERRIC REDUCTASE TRANSMEMBRANE COMPONENT 3-RELATED"/>
    <property type="match status" value="1"/>
</dbReference>
<evidence type="ECO:0000256" key="11">
    <source>
        <dbReference type="SAM" id="Phobius"/>
    </source>
</evidence>
<protein>
    <recommendedName>
        <fullName evidence="17">FAD-binding FR-type domain-containing protein</fullName>
    </recommendedName>
</protein>
<dbReference type="Proteomes" id="UP001338582">
    <property type="component" value="Chromosome 1"/>
</dbReference>
<keyword evidence="16" id="KW-1185">Reference proteome</keyword>
<feature type="transmembrane region" description="Helical" evidence="11">
    <location>
        <begin position="374"/>
        <end position="395"/>
    </location>
</feature>
<dbReference type="GO" id="GO:0005886">
    <property type="term" value="C:plasma membrane"/>
    <property type="evidence" value="ECO:0007669"/>
    <property type="project" value="TreeGrafter"/>
</dbReference>
<keyword evidence="7 11" id="KW-1133">Transmembrane helix</keyword>
<evidence type="ECO:0008006" key="17">
    <source>
        <dbReference type="Google" id="ProtNLM"/>
    </source>
</evidence>
<dbReference type="CDD" id="cd06186">
    <property type="entry name" value="NOX_Duox_like_FAD_NADP"/>
    <property type="match status" value="1"/>
</dbReference>
<dbReference type="SFLD" id="SFLDG01168">
    <property type="entry name" value="Ferric_reductase_subgroup_(FRE"/>
    <property type="match status" value="1"/>
</dbReference>
<keyword evidence="5" id="KW-0274">FAD</keyword>
<feature type="domain" description="FAD-binding 8" evidence="13">
    <location>
        <begin position="452"/>
        <end position="548"/>
    </location>
</feature>
<sequence length="710" mass="80860">MNPVQLWMTAAGFIGLILAWSFSIKRNRRYSTILLLIILICGFQITTPQKALQGAPFHRYSDSQIAMYACSLIARKMQVCSEMASVQNKLDSLTECLCKNKIAFATTAHCFDVGYPDQVDAFLDLCNERTNAGVSRKDYSDALDFYRKEAAQTVSTEPLHPPQVPSQVIYTYRDAYDQFLGNYTRSVEYGIPIIAFWAIVFIVAAIDYRIKLWAPKITNRFTDPVSNTIRKSFTLPALLGRQRTQEKTSLKIFDYLQPSRMESMILIGFCGLTTYLSVCKIHPVENDPIFPSSTMALLRYYSVRSGIIATYILPLSFLFAGRNNILQGFTGWTYSTFIIFHRWTTRIMVLLILVHSVGYGALLHKHTAAPKAYIYYGFAGTVAGIALLGQALLVLRRKFYEMFLAIHIILAAVFLAGAWMHVKNLNFLWYYHFSLWVWLADRAYRIQRLLQFGFPNAEVELFADSTLRVKVRRPPSFLAEGGGHCFVHFLLPLTFWQSHPFTYTVMGDFIVFYIKVKEGVTRDLQRQIERSKSKSVFVRVAVEGSYGECTPARNYDSKIFVAGGNGIPGIFAEAYEAVSSASSHGLTHLIWVVRDIEAVRWFQEELNLLRDYSIAVTIYVTRLCERAPLLGDSDKSNVELEHSLPHVVFKQERPNIAKIVSFEVFKSNGSVCFVTCGHPAMVDDLRYEVTKAIGSERKRIDFFEQLQVWA</sequence>
<feature type="transmembrane region" description="Helical" evidence="11">
    <location>
        <begin position="264"/>
        <end position="283"/>
    </location>
</feature>
<evidence type="ECO:0000313" key="15">
    <source>
        <dbReference type="EMBL" id="WPK22861.1"/>
    </source>
</evidence>
<dbReference type="SUPFAM" id="SSF52343">
    <property type="entry name" value="Ferredoxin reductase-like, C-terminal NADP-linked domain"/>
    <property type="match status" value="1"/>
</dbReference>
<dbReference type="GO" id="GO:0006826">
    <property type="term" value="P:iron ion transport"/>
    <property type="evidence" value="ECO:0007669"/>
    <property type="project" value="TreeGrafter"/>
</dbReference>
<dbReference type="InterPro" id="IPR039261">
    <property type="entry name" value="FNR_nucleotide-bd"/>
</dbReference>
<dbReference type="Pfam" id="PF01794">
    <property type="entry name" value="Ferric_reduct"/>
    <property type="match status" value="1"/>
</dbReference>
<accession>A0AAX4H2U3</accession>
<evidence type="ECO:0000256" key="5">
    <source>
        <dbReference type="ARBA" id="ARBA00022827"/>
    </source>
</evidence>
<keyword evidence="8" id="KW-0560">Oxidoreductase</keyword>
<dbReference type="GO" id="GO:0006879">
    <property type="term" value="P:intracellular iron ion homeostasis"/>
    <property type="evidence" value="ECO:0007669"/>
    <property type="project" value="TreeGrafter"/>
</dbReference>
<evidence type="ECO:0000313" key="16">
    <source>
        <dbReference type="Proteomes" id="UP001338582"/>
    </source>
</evidence>
<dbReference type="EMBL" id="CP138894">
    <property type="protein sequence ID" value="WPK22861.1"/>
    <property type="molecule type" value="Genomic_DNA"/>
</dbReference>
<dbReference type="AlphaFoldDB" id="A0AAX4H2U3"/>
<dbReference type="SFLD" id="SFLDS00052">
    <property type="entry name" value="Ferric_Reductase_Domain"/>
    <property type="match status" value="1"/>
</dbReference>
<feature type="domain" description="Ferric reductase NAD binding" evidence="14">
    <location>
        <begin position="559"/>
        <end position="688"/>
    </location>
</feature>
<evidence type="ECO:0000259" key="14">
    <source>
        <dbReference type="Pfam" id="PF08030"/>
    </source>
</evidence>
<keyword evidence="3" id="KW-0285">Flavoprotein</keyword>
<dbReference type="RefSeq" id="XP_062875248.1">
    <property type="nucleotide sequence ID" value="XM_063019178.1"/>
</dbReference>
<dbReference type="InterPro" id="IPR013112">
    <property type="entry name" value="FAD-bd_8"/>
</dbReference>
<feature type="transmembrane region" description="Helical" evidence="11">
    <location>
        <begin position="189"/>
        <end position="210"/>
    </location>
</feature>
<gene>
    <name evidence="15" type="ORF">PUMCH_000081</name>
</gene>
<evidence type="ECO:0000256" key="1">
    <source>
        <dbReference type="ARBA" id="ARBA00004141"/>
    </source>
</evidence>
<dbReference type="InterPro" id="IPR013130">
    <property type="entry name" value="Fe3_Rdtase_TM_dom"/>
</dbReference>
<dbReference type="GeneID" id="88171150"/>
<evidence type="ECO:0000259" key="13">
    <source>
        <dbReference type="Pfam" id="PF08022"/>
    </source>
</evidence>
<evidence type="ECO:0000256" key="10">
    <source>
        <dbReference type="ARBA" id="ARBA00023136"/>
    </source>
</evidence>
<dbReference type="GO" id="GO:0015677">
    <property type="term" value="P:copper ion import"/>
    <property type="evidence" value="ECO:0007669"/>
    <property type="project" value="TreeGrafter"/>
</dbReference>
<keyword evidence="6" id="KW-0249">Electron transport</keyword>
<dbReference type="PANTHER" id="PTHR32361">
    <property type="entry name" value="FERRIC/CUPRIC REDUCTASE TRANSMEMBRANE COMPONENT"/>
    <property type="match status" value="1"/>
</dbReference>
<evidence type="ECO:0000256" key="2">
    <source>
        <dbReference type="ARBA" id="ARBA00022448"/>
    </source>
</evidence>
<feature type="transmembrane region" description="Helical" evidence="11">
    <location>
        <begin position="402"/>
        <end position="422"/>
    </location>
</feature>
<feature type="transmembrane region" description="Helical" evidence="11">
    <location>
        <begin position="30"/>
        <end position="47"/>
    </location>
</feature>
<organism evidence="15 16">
    <name type="scientific">Australozyma saopauloensis</name>
    <dbReference type="NCBI Taxonomy" id="291208"/>
    <lineage>
        <taxon>Eukaryota</taxon>
        <taxon>Fungi</taxon>
        <taxon>Dikarya</taxon>
        <taxon>Ascomycota</taxon>
        <taxon>Saccharomycotina</taxon>
        <taxon>Pichiomycetes</taxon>
        <taxon>Metschnikowiaceae</taxon>
        <taxon>Australozyma</taxon>
    </lineage>
</organism>
<keyword evidence="4 11" id="KW-0812">Transmembrane</keyword>
<evidence type="ECO:0000256" key="9">
    <source>
        <dbReference type="ARBA" id="ARBA00023065"/>
    </source>
</evidence>
<feature type="transmembrane region" description="Helical" evidence="11">
    <location>
        <begin position="303"/>
        <end position="322"/>
    </location>
</feature>
<evidence type="ECO:0000256" key="8">
    <source>
        <dbReference type="ARBA" id="ARBA00023002"/>
    </source>
</evidence>
<evidence type="ECO:0000256" key="6">
    <source>
        <dbReference type="ARBA" id="ARBA00022982"/>
    </source>
</evidence>
<dbReference type="GO" id="GO:0000293">
    <property type="term" value="F:ferric-chelate reductase activity"/>
    <property type="evidence" value="ECO:0007669"/>
    <property type="project" value="UniProtKB-ARBA"/>
</dbReference>
<dbReference type="Pfam" id="PF08022">
    <property type="entry name" value="FAD_binding_8"/>
    <property type="match status" value="1"/>
</dbReference>
<dbReference type="Pfam" id="PF08030">
    <property type="entry name" value="NAD_binding_6"/>
    <property type="match status" value="1"/>
</dbReference>
<evidence type="ECO:0000256" key="4">
    <source>
        <dbReference type="ARBA" id="ARBA00022692"/>
    </source>
</evidence>
<evidence type="ECO:0000256" key="7">
    <source>
        <dbReference type="ARBA" id="ARBA00022989"/>
    </source>
</evidence>
<dbReference type="InterPro" id="IPR013121">
    <property type="entry name" value="Fe_red_NAD-bd_6"/>
</dbReference>
<dbReference type="Gene3D" id="3.40.50.80">
    <property type="entry name" value="Nucleotide-binding domain of ferredoxin-NADP reductase (FNR) module"/>
    <property type="match status" value="1"/>
</dbReference>
<feature type="transmembrane region" description="Helical" evidence="11">
    <location>
        <begin position="343"/>
        <end position="362"/>
    </location>
</feature>
<keyword evidence="10 11" id="KW-0472">Membrane</keyword>
<evidence type="ECO:0000256" key="3">
    <source>
        <dbReference type="ARBA" id="ARBA00022630"/>
    </source>
</evidence>
<reference evidence="15 16" key="1">
    <citation type="submission" date="2023-10" db="EMBL/GenBank/DDBJ databases">
        <title>Draft Genome Sequence of Candida saopaulonensis from a very Premature Infant with Sepsis.</title>
        <authorList>
            <person name="Ning Y."/>
            <person name="Dai R."/>
            <person name="Xiao M."/>
            <person name="Xu Y."/>
            <person name="Yan Q."/>
            <person name="Zhang L."/>
        </authorList>
    </citation>
    <scope>NUCLEOTIDE SEQUENCE [LARGE SCALE GENOMIC DNA]</scope>
    <source>
        <strain evidence="15 16">19XY460</strain>
    </source>
</reference>
<name>A0AAX4H2U3_9ASCO</name>
<feature type="domain" description="Ferric oxidoreductase" evidence="12">
    <location>
        <begin position="305"/>
        <end position="417"/>
    </location>
</feature>
<evidence type="ECO:0000259" key="12">
    <source>
        <dbReference type="Pfam" id="PF01794"/>
    </source>
</evidence>
<dbReference type="KEGG" id="asau:88171150"/>
<feature type="transmembrane region" description="Helical" evidence="11">
    <location>
        <begin position="6"/>
        <end position="23"/>
    </location>
</feature>
<comment type="subcellular location">
    <subcellularLocation>
        <location evidence="1">Membrane</location>
        <topology evidence="1">Multi-pass membrane protein</topology>
    </subcellularLocation>
</comment>
<keyword evidence="2" id="KW-0813">Transport</keyword>
<dbReference type="InterPro" id="IPR051410">
    <property type="entry name" value="Ferric/Cupric_Reductase"/>
</dbReference>
<keyword evidence="9" id="KW-0406">Ion transport</keyword>